<proteinExistence type="predicted"/>
<accession>A0ACD4NPS8</accession>
<name>A0ACD4NPS8_9HYPH</name>
<dbReference type="EC" id="1.14.19.-" evidence="1"/>
<gene>
    <name evidence="1" type="ORF">OXU80_00565</name>
</gene>
<sequence length="317" mass="35914">MSLSLSINASATLPRHRAAVEWPTMSLAIGIYAGWGLLTFFHATIPPVLLVPLGAWVIAWQGSLQHEIIHGHPTRWRAFNRALGSVPLSLWLPFARYRMLHLSHHRDERLTDPLDDPESYYWTEADWARLGRVGRWLVRTQSRLLGRLVIGPVWSIGRFLLSEAEAIRGGDRVIARIWARHLLACAAVLVWLVLVCDLHPLAYVALFLYPGTALSMLRSFAEHKAESAVEKRTAIVENAPVLGLLFLNNNLHAAHHAQPTLPWYRLPDWYRANRAALLAGNDGLLYESYGEVVRRFLVTPHDRPTHPFDRAPGRETQ</sequence>
<dbReference type="EMBL" id="CP113520">
    <property type="protein sequence ID" value="WAJ28783.1"/>
    <property type="molecule type" value="Genomic_DNA"/>
</dbReference>
<evidence type="ECO:0000313" key="1">
    <source>
        <dbReference type="EMBL" id="WAJ28783.1"/>
    </source>
</evidence>
<reference evidence="1" key="1">
    <citation type="submission" date="2022-11" db="EMBL/GenBank/DDBJ databases">
        <title>beta-Carotene-producing bacterium, Jeongeuplla avenae sp. nov., alleviates the salt stress of Arabidopsis seedlings.</title>
        <authorList>
            <person name="Jiang L."/>
            <person name="Lee J."/>
        </authorList>
    </citation>
    <scope>NUCLEOTIDE SEQUENCE</scope>
    <source>
        <strain evidence="1">DY_R2A_6</strain>
    </source>
</reference>
<protein>
    <submittedName>
        <fullName evidence="1">Fatty acid desaturase</fullName>
        <ecNumber evidence="1">1.14.19.-</ecNumber>
    </submittedName>
</protein>
<evidence type="ECO:0000313" key="2">
    <source>
        <dbReference type="Proteomes" id="UP001163223"/>
    </source>
</evidence>
<keyword evidence="2" id="KW-1185">Reference proteome</keyword>
<keyword evidence="1" id="KW-0560">Oxidoreductase</keyword>
<dbReference type="Proteomes" id="UP001163223">
    <property type="component" value="Chromosome"/>
</dbReference>
<organism evidence="1 2">
    <name type="scientific">Antarcticirhabdus aurantiaca</name>
    <dbReference type="NCBI Taxonomy" id="2606717"/>
    <lineage>
        <taxon>Bacteria</taxon>
        <taxon>Pseudomonadati</taxon>
        <taxon>Pseudomonadota</taxon>
        <taxon>Alphaproteobacteria</taxon>
        <taxon>Hyphomicrobiales</taxon>
        <taxon>Aurantimonadaceae</taxon>
        <taxon>Antarcticirhabdus</taxon>
    </lineage>
</organism>